<dbReference type="EMBL" id="QPGA01000001">
    <property type="protein sequence ID" value="RDE52379.1"/>
    <property type="molecule type" value="Genomic_DNA"/>
</dbReference>
<evidence type="ECO:0000313" key="9">
    <source>
        <dbReference type="Proteomes" id="UP000253831"/>
    </source>
</evidence>
<dbReference type="PANTHER" id="PTHR43214:SF41">
    <property type="entry name" value="NITRATE_NITRITE RESPONSE REGULATOR PROTEIN NARP"/>
    <property type="match status" value="1"/>
</dbReference>
<accession>A0A369XVE4</accession>
<dbReference type="InterPro" id="IPR016032">
    <property type="entry name" value="Sig_transdc_resp-reg_C-effctor"/>
</dbReference>
<dbReference type="GO" id="GO:0006355">
    <property type="term" value="P:regulation of DNA-templated transcription"/>
    <property type="evidence" value="ECO:0007669"/>
    <property type="project" value="InterPro"/>
</dbReference>
<dbReference type="InterPro" id="IPR011006">
    <property type="entry name" value="CheY-like_superfamily"/>
</dbReference>
<feature type="domain" description="HTH luxR-type" evidence="6">
    <location>
        <begin position="147"/>
        <end position="212"/>
    </location>
</feature>
<dbReference type="Gene3D" id="3.40.50.2300">
    <property type="match status" value="1"/>
</dbReference>
<evidence type="ECO:0000256" key="1">
    <source>
        <dbReference type="ARBA" id="ARBA00022553"/>
    </source>
</evidence>
<gene>
    <name evidence="8" type="ORF">DVS81_01035</name>
</gene>
<dbReference type="PRINTS" id="PR00038">
    <property type="entry name" value="HTHLUXR"/>
</dbReference>
<proteinExistence type="predicted"/>
<dbReference type="PROSITE" id="PS50043">
    <property type="entry name" value="HTH_LUXR_2"/>
    <property type="match status" value="1"/>
</dbReference>
<dbReference type="SMART" id="SM00421">
    <property type="entry name" value="HTH_LUXR"/>
    <property type="match status" value="1"/>
</dbReference>
<dbReference type="SUPFAM" id="SSF46894">
    <property type="entry name" value="C-terminal effector domain of the bipartite response regulators"/>
    <property type="match status" value="1"/>
</dbReference>
<keyword evidence="1 5" id="KW-0597">Phosphoprotein</keyword>
<dbReference type="GO" id="GO:0000160">
    <property type="term" value="P:phosphorelay signal transduction system"/>
    <property type="evidence" value="ECO:0007669"/>
    <property type="project" value="InterPro"/>
</dbReference>
<evidence type="ECO:0000313" key="8">
    <source>
        <dbReference type="EMBL" id="RDE52379.1"/>
    </source>
</evidence>
<evidence type="ECO:0000256" key="2">
    <source>
        <dbReference type="ARBA" id="ARBA00023015"/>
    </source>
</evidence>
<evidence type="ECO:0000259" key="6">
    <source>
        <dbReference type="PROSITE" id="PS50043"/>
    </source>
</evidence>
<keyword evidence="4" id="KW-0804">Transcription</keyword>
<organism evidence="8 9">
    <name type="scientific">Candidatus Accumulibacter meliphilus</name>
    <dbReference type="NCBI Taxonomy" id="2211374"/>
    <lineage>
        <taxon>Bacteria</taxon>
        <taxon>Pseudomonadati</taxon>
        <taxon>Pseudomonadota</taxon>
        <taxon>Betaproteobacteria</taxon>
        <taxon>Candidatus Accumulibacter</taxon>
    </lineage>
</organism>
<evidence type="ECO:0000256" key="4">
    <source>
        <dbReference type="ARBA" id="ARBA00023163"/>
    </source>
</evidence>
<feature type="modified residue" description="4-aspartylphosphate" evidence="5">
    <location>
        <position position="57"/>
    </location>
</feature>
<dbReference type="AlphaFoldDB" id="A0A369XVE4"/>
<dbReference type="Proteomes" id="UP000253831">
    <property type="component" value="Unassembled WGS sequence"/>
</dbReference>
<dbReference type="InterPro" id="IPR058245">
    <property type="entry name" value="NreC/VraR/RcsB-like_REC"/>
</dbReference>
<dbReference type="SMART" id="SM00448">
    <property type="entry name" value="REC"/>
    <property type="match status" value="1"/>
</dbReference>
<reference evidence="8 9" key="1">
    <citation type="submission" date="2018-05" db="EMBL/GenBank/DDBJ databases">
        <title>Integrated omic analyses show evidence that a Ca. Accumulibacter phosphatis strain performs denitrification under micro-aerobic conditions.</title>
        <authorList>
            <person name="Camejo P.Y."/>
            <person name="Katherine M.D."/>
            <person name="Daniel N.R."/>
        </authorList>
    </citation>
    <scope>NUCLEOTIDE SEQUENCE [LARGE SCALE GENOMIC DNA]</scope>
    <source>
        <strain evidence="8">UW-LDO-IC</strain>
    </source>
</reference>
<dbReference type="CDD" id="cd06170">
    <property type="entry name" value="LuxR_C_like"/>
    <property type="match status" value="1"/>
</dbReference>
<dbReference type="InterPro" id="IPR001789">
    <property type="entry name" value="Sig_transdc_resp-reg_receiver"/>
</dbReference>
<dbReference type="PANTHER" id="PTHR43214">
    <property type="entry name" value="TWO-COMPONENT RESPONSE REGULATOR"/>
    <property type="match status" value="1"/>
</dbReference>
<dbReference type="CDD" id="cd17535">
    <property type="entry name" value="REC_NarL-like"/>
    <property type="match status" value="1"/>
</dbReference>
<dbReference type="SUPFAM" id="SSF52172">
    <property type="entry name" value="CheY-like"/>
    <property type="match status" value="1"/>
</dbReference>
<dbReference type="InterPro" id="IPR039420">
    <property type="entry name" value="WalR-like"/>
</dbReference>
<dbReference type="GO" id="GO:0003677">
    <property type="term" value="F:DNA binding"/>
    <property type="evidence" value="ECO:0007669"/>
    <property type="project" value="UniProtKB-KW"/>
</dbReference>
<keyword evidence="2" id="KW-0805">Transcription regulation</keyword>
<evidence type="ECO:0000256" key="3">
    <source>
        <dbReference type="ARBA" id="ARBA00023125"/>
    </source>
</evidence>
<protein>
    <submittedName>
        <fullName evidence="8">DNA-binding response regulator</fullName>
    </submittedName>
</protein>
<feature type="domain" description="Response regulatory" evidence="7">
    <location>
        <begin position="6"/>
        <end position="122"/>
    </location>
</feature>
<evidence type="ECO:0000259" key="7">
    <source>
        <dbReference type="PROSITE" id="PS50110"/>
    </source>
</evidence>
<name>A0A369XVE4_9PROT</name>
<comment type="caution">
    <text evidence="8">The sequence shown here is derived from an EMBL/GenBank/DDBJ whole genome shotgun (WGS) entry which is preliminary data.</text>
</comment>
<sequence>MSACIRVLLADDHGLVRAGIRSLLGAVNGVEVVGEADDGAGAIARVGECLPDVLLIDIAMKDMNGLLATAEIRRLYPAVRVIVLSMHSDAEYVLQALQAGATGYLIKDAAPIELELALRAVMRGESWLSPSISRQVVDGYLARLNGDPPAADALTPRQREILCRIAAGNGVKEIAFDLGISTKTVESHRAQIMERLGIHEVAGLTRYAIRNGLVSASA</sequence>
<dbReference type="PROSITE" id="PS50110">
    <property type="entry name" value="RESPONSE_REGULATORY"/>
    <property type="match status" value="1"/>
</dbReference>
<dbReference type="Pfam" id="PF00072">
    <property type="entry name" value="Response_reg"/>
    <property type="match status" value="1"/>
</dbReference>
<evidence type="ECO:0000256" key="5">
    <source>
        <dbReference type="PROSITE-ProRule" id="PRU00169"/>
    </source>
</evidence>
<dbReference type="Pfam" id="PF00196">
    <property type="entry name" value="GerE"/>
    <property type="match status" value="1"/>
</dbReference>
<dbReference type="InterPro" id="IPR000792">
    <property type="entry name" value="Tscrpt_reg_LuxR_C"/>
</dbReference>
<keyword evidence="3 8" id="KW-0238">DNA-binding</keyword>